<comment type="subcellular location">
    <subcellularLocation>
        <location evidence="1">Membrane</location>
        <topology evidence="1">Multi-pass membrane protein</topology>
    </subcellularLocation>
</comment>
<evidence type="ECO:0000313" key="7">
    <source>
        <dbReference type="EMBL" id="KAG8464752.1"/>
    </source>
</evidence>
<dbReference type="Pfam" id="PF04142">
    <property type="entry name" value="Nuc_sug_transp"/>
    <property type="match status" value="1"/>
</dbReference>
<feature type="transmembrane region" description="Helical" evidence="6">
    <location>
        <begin position="185"/>
        <end position="206"/>
    </location>
</feature>
<keyword evidence="4 6" id="KW-0472">Membrane</keyword>
<reference evidence="7" key="1">
    <citation type="submission" date="2021-05" db="EMBL/GenBank/DDBJ databases">
        <title>The genome of the haptophyte Pavlova lutheri (Diacronema luteri, Pavlovales) - a model for lipid biosynthesis in eukaryotic algae.</title>
        <authorList>
            <person name="Hulatt C.J."/>
            <person name="Posewitz M.C."/>
        </authorList>
    </citation>
    <scope>NUCLEOTIDE SEQUENCE</scope>
    <source>
        <strain evidence="7">NIVA-4/92</strain>
    </source>
</reference>
<feature type="transmembrane region" description="Helical" evidence="6">
    <location>
        <begin position="218"/>
        <end position="241"/>
    </location>
</feature>
<dbReference type="OMA" id="PALCYTV"/>
<accession>A0A8J6C7R4</accession>
<feature type="transmembrane region" description="Helical" evidence="6">
    <location>
        <begin position="113"/>
        <end position="137"/>
    </location>
</feature>
<gene>
    <name evidence="7" type="ORF">KFE25_010120</name>
</gene>
<feature type="transmembrane region" description="Helical" evidence="6">
    <location>
        <begin position="280"/>
        <end position="299"/>
    </location>
</feature>
<keyword evidence="3 6" id="KW-1133">Transmembrane helix</keyword>
<dbReference type="InterPro" id="IPR007271">
    <property type="entry name" value="Nuc_sug_transpt"/>
</dbReference>
<evidence type="ECO:0000313" key="8">
    <source>
        <dbReference type="Proteomes" id="UP000751190"/>
    </source>
</evidence>
<evidence type="ECO:0000256" key="2">
    <source>
        <dbReference type="ARBA" id="ARBA00022692"/>
    </source>
</evidence>
<dbReference type="OrthoDB" id="408493at2759"/>
<dbReference type="NCBIfam" id="TIGR00803">
    <property type="entry name" value="nst"/>
    <property type="match status" value="1"/>
</dbReference>
<feature type="transmembrane region" description="Helical" evidence="6">
    <location>
        <begin position="158"/>
        <end position="179"/>
    </location>
</feature>
<dbReference type="PANTHER" id="PTHR10231">
    <property type="entry name" value="NUCLEOTIDE-SUGAR TRANSMEMBRANE TRANSPORTER"/>
    <property type="match status" value="1"/>
</dbReference>
<dbReference type="GO" id="GO:0015165">
    <property type="term" value="F:pyrimidine nucleotide-sugar transmembrane transporter activity"/>
    <property type="evidence" value="ECO:0007669"/>
    <property type="project" value="InterPro"/>
</dbReference>
<feature type="region of interest" description="Disordered" evidence="5">
    <location>
        <begin position="1"/>
        <end position="26"/>
    </location>
</feature>
<comment type="caution">
    <text evidence="7">The sequence shown here is derived from an EMBL/GenBank/DDBJ whole genome shotgun (WGS) entry which is preliminary data.</text>
</comment>
<dbReference type="SUPFAM" id="SSF103481">
    <property type="entry name" value="Multidrug resistance efflux transporter EmrE"/>
    <property type="match status" value="1"/>
</dbReference>
<dbReference type="Proteomes" id="UP000751190">
    <property type="component" value="Unassembled WGS sequence"/>
</dbReference>
<evidence type="ECO:0000256" key="4">
    <source>
        <dbReference type="ARBA" id="ARBA00023136"/>
    </source>
</evidence>
<proteinExistence type="predicted"/>
<evidence type="ECO:0000256" key="5">
    <source>
        <dbReference type="SAM" id="MobiDB-lite"/>
    </source>
</evidence>
<organism evidence="7 8">
    <name type="scientific">Diacronema lutheri</name>
    <name type="common">Unicellular marine alga</name>
    <name type="synonym">Monochrysis lutheri</name>
    <dbReference type="NCBI Taxonomy" id="2081491"/>
    <lineage>
        <taxon>Eukaryota</taxon>
        <taxon>Haptista</taxon>
        <taxon>Haptophyta</taxon>
        <taxon>Pavlovophyceae</taxon>
        <taxon>Pavlovales</taxon>
        <taxon>Pavlovaceae</taxon>
        <taxon>Diacronema</taxon>
    </lineage>
</organism>
<protein>
    <submittedName>
        <fullName evidence="7">Uncharacterized protein</fullName>
    </submittedName>
</protein>
<evidence type="ECO:0000256" key="1">
    <source>
        <dbReference type="ARBA" id="ARBA00004141"/>
    </source>
</evidence>
<feature type="transmembrane region" description="Helical" evidence="6">
    <location>
        <begin position="319"/>
        <end position="339"/>
    </location>
</feature>
<dbReference type="AlphaFoldDB" id="A0A8J6C7R4"/>
<feature type="transmembrane region" description="Helical" evidence="6">
    <location>
        <begin position="346"/>
        <end position="365"/>
    </location>
</feature>
<sequence length="393" mass="41531">MGVARPQMRPITRLAPPLAPQPGRELPGLGRARPDVARIPAPCVRALAPKARARVVAAAAGGAVVPGGDAAETPAERKLRRMRVFVLVLLVLQNAASALLTRYTRVKRVGVPMYYDSTAVLLTELMKLPMCAAMMLYTLGPRGALSDLREGFSKPLDVLQLAVPALCYTVQNILFYVALTSLSAATYQVLSQTKTLATAGFWVTMLGGRLVPRQWASLTLLVAGVSAVQLDGAMGGAAAAAGSLGSYYLGIFAVVASSALSGFANVYFEKLVKTTPTSIWVRNLQLAFFALPQALLFMVKDSSAIGLTGALHGFDGAVWTAVALKALGGLVVASTVKFADSLLKSFATAVSIIVTCLISIPLYGIYPSFQFVWGVALVIASVFMYNVKKPPPQ</sequence>
<feature type="transmembrane region" description="Helical" evidence="6">
    <location>
        <begin position="371"/>
        <end position="387"/>
    </location>
</feature>
<keyword evidence="8" id="KW-1185">Reference proteome</keyword>
<evidence type="ECO:0000256" key="6">
    <source>
        <dbReference type="SAM" id="Phobius"/>
    </source>
</evidence>
<dbReference type="PIRSF" id="PIRSF005799">
    <property type="entry name" value="UDP-gal_transpt"/>
    <property type="match status" value="1"/>
</dbReference>
<name>A0A8J6C7R4_DIALT</name>
<evidence type="ECO:0000256" key="3">
    <source>
        <dbReference type="ARBA" id="ARBA00022989"/>
    </source>
</evidence>
<feature type="transmembrane region" description="Helical" evidence="6">
    <location>
        <begin position="84"/>
        <end position="101"/>
    </location>
</feature>
<dbReference type="EMBL" id="JAGTXO010000012">
    <property type="protein sequence ID" value="KAG8464752.1"/>
    <property type="molecule type" value="Genomic_DNA"/>
</dbReference>
<keyword evidence="2 6" id="KW-0812">Transmembrane</keyword>
<dbReference type="InterPro" id="IPR037185">
    <property type="entry name" value="EmrE-like"/>
</dbReference>
<feature type="transmembrane region" description="Helical" evidence="6">
    <location>
        <begin position="247"/>
        <end position="268"/>
    </location>
</feature>
<dbReference type="GO" id="GO:0000139">
    <property type="term" value="C:Golgi membrane"/>
    <property type="evidence" value="ECO:0007669"/>
    <property type="project" value="InterPro"/>
</dbReference>